<dbReference type="RefSeq" id="WP_156806170.1">
    <property type="nucleotide sequence ID" value="NZ_JBHSOJ010000017.1"/>
</dbReference>
<name>A0ABW0UD76_9STRE</name>
<evidence type="ECO:0000256" key="1">
    <source>
        <dbReference type="ARBA" id="ARBA00006226"/>
    </source>
</evidence>
<keyword evidence="4" id="KW-1185">Reference proteome</keyword>
<dbReference type="InterPro" id="IPR035093">
    <property type="entry name" value="RelE/ParE_toxin_dom_sf"/>
</dbReference>
<dbReference type="Pfam" id="PF05016">
    <property type="entry name" value="ParE_toxin"/>
    <property type="match status" value="1"/>
</dbReference>
<sequence length="61" mass="7122">MEKHLHDVDFPTVPGKQLSGRLAGYVRFRVSNYRVIAKIENNDFVITNLHVGHRSSIYRRI</sequence>
<protein>
    <submittedName>
        <fullName evidence="3">Type II toxin-antitoxin system RelE/ParE family toxin</fullName>
    </submittedName>
</protein>
<comment type="similarity">
    <text evidence="1">Belongs to the RelE toxin family.</text>
</comment>
<comment type="caution">
    <text evidence="3">The sequence shown here is derived from an EMBL/GenBank/DDBJ whole genome shotgun (WGS) entry which is preliminary data.</text>
</comment>
<organism evidence="3 4">
    <name type="scientific">Streptococcus caledonicus</name>
    <dbReference type="NCBI Taxonomy" id="2614158"/>
    <lineage>
        <taxon>Bacteria</taxon>
        <taxon>Bacillati</taxon>
        <taxon>Bacillota</taxon>
        <taxon>Bacilli</taxon>
        <taxon>Lactobacillales</taxon>
        <taxon>Streptococcaceae</taxon>
        <taxon>Streptococcus</taxon>
    </lineage>
</organism>
<dbReference type="Proteomes" id="UP001596110">
    <property type="component" value="Unassembled WGS sequence"/>
</dbReference>
<proteinExistence type="inferred from homology"/>
<dbReference type="Gene3D" id="3.30.2310.20">
    <property type="entry name" value="RelE-like"/>
    <property type="match status" value="1"/>
</dbReference>
<evidence type="ECO:0000256" key="2">
    <source>
        <dbReference type="ARBA" id="ARBA00022649"/>
    </source>
</evidence>
<evidence type="ECO:0000313" key="3">
    <source>
        <dbReference type="EMBL" id="MFC5631515.1"/>
    </source>
</evidence>
<keyword evidence="2" id="KW-1277">Toxin-antitoxin system</keyword>
<dbReference type="EMBL" id="JBHSOJ010000017">
    <property type="protein sequence ID" value="MFC5631515.1"/>
    <property type="molecule type" value="Genomic_DNA"/>
</dbReference>
<dbReference type="InterPro" id="IPR007712">
    <property type="entry name" value="RelE/ParE_toxin"/>
</dbReference>
<reference evidence="4" key="1">
    <citation type="journal article" date="2019" name="Int. J. Syst. Evol. Microbiol.">
        <title>The Global Catalogue of Microorganisms (GCM) 10K type strain sequencing project: providing services to taxonomists for standard genome sequencing and annotation.</title>
        <authorList>
            <consortium name="The Broad Institute Genomics Platform"/>
            <consortium name="The Broad Institute Genome Sequencing Center for Infectious Disease"/>
            <person name="Wu L."/>
            <person name="Ma J."/>
        </authorList>
    </citation>
    <scope>NUCLEOTIDE SEQUENCE [LARGE SCALE GENOMIC DNA]</scope>
    <source>
        <strain evidence="4">DT43</strain>
    </source>
</reference>
<gene>
    <name evidence="3" type="ORF">ACFPQ3_07990</name>
</gene>
<dbReference type="PANTHER" id="PTHR35601">
    <property type="entry name" value="TOXIN RELE"/>
    <property type="match status" value="1"/>
</dbReference>
<accession>A0ABW0UD76</accession>
<dbReference type="PANTHER" id="PTHR35601:SF1">
    <property type="entry name" value="TOXIN RELE"/>
    <property type="match status" value="1"/>
</dbReference>
<dbReference type="SUPFAM" id="SSF143011">
    <property type="entry name" value="RelE-like"/>
    <property type="match status" value="1"/>
</dbReference>
<evidence type="ECO:0000313" key="4">
    <source>
        <dbReference type="Proteomes" id="UP001596110"/>
    </source>
</evidence>